<evidence type="ECO:0000256" key="7">
    <source>
        <dbReference type="ARBA" id="ARBA00023002"/>
    </source>
</evidence>
<feature type="domain" description="FAD/NAD(P)-binding" evidence="9">
    <location>
        <begin position="3"/>
        <end position="282"/>
    </location>
</feature>
<evidence type="ECO:0000256" key="8">
    <source>
        <dbReference type="ARBA" id="ARBA00023027"/>
    </source>
</evidence>
<evidence type="ECO:0000313" key="12">
    <source>
        <dbReference type="Proteomes" id="UP000196027"/>
    </source>
</evidence>
<comment type="cofactor">
    <cofactor evidence="1">
        <name>FAD</name>
        <dbReference type="ChEBI" id="CHEBI:57692"/>
    </cofactor>
</comment>
<evidence type="ECO:0000259" key="10">
    <source>
        <dbReference type="Pfam" id="PF18113"/>
    </source>
</evidence>
<dbReference type="OrthoDB" id="9800607at2"/>
<dbReference type="InterPro" id="IPR023753">
    <property type="entry name" value="FAD/NAD-binding_dom"/>
</dbReference>
<comment type="subcellular location">
    <subcellularLocation>
        <location evidence="2">Cytoplasm</location>
    </subcellularLocation>
</comment>
<dbReference type="GO" id="GO:0005737">
    <property type="term" value="C:cytoplasm"/>
    <property type="evidence" value="ECO:0007669"/>
    <property type="project" value="UniProtKB-SubCell"/>
</dbReference>
<keyword evidence="5" id="KW-0285">Flavoprotein</keyword>
<dbReference type="GO" id="GO:0016491">
    <property type="term" value="F:oxidoreductase activity"/>
    <property type="evidence" value="ECO:0007669"/>
    <property type="project" value="UniProtKB-KW"/>
</dbReference>
<evidence type="ECO:0000256" key="5">
    <source>
        <dbReference type="ARBA" id="ARBA00022630"/>
    </source>
</evidence>
<dbReference type="RefSeq" id="WP_087462611.1">
    <property type="nucleotide sequence ID" value="NZ_CP021425.1"/>
</dbReference>
<dbReference type="SUPFAM" id="SSF51905">
    <property type="entry name" value="FAD/NAD(P)-binding domain"/>
    <property type="match status" value="1"/>
</dbReference>
<dbReference type="AlphaFoldDB" id="A0A1Y0ID97"/>
<evidence type="ECO:0000256" key="1">
    <source>
        <dbReference type="ARBA" id="ARBA00001974"/>
    </source>
</evidence>
<dbReference type="InterPro" id="IPR036188">
    <property type="entry name" value="FAD/NAD-bd_sf"/>
</dbReference>
<organism evidence="11 12">
    <name type="scientific">Oleiphilus messinensis</name>
    <dbReference type="NCBI Taxonomy" id="141451"/>
    <lineage>
        <taxon>Bacteria</taxon>
        <taxon>Pseudomonadati</taxon>
        <taxon>Pseudomonadota</taxon>
        <taxon>Gammaproteobacteria</taxon>
        <taxon>Oceanospirillales</taxon>
        <taxon>Oleiphilaceae</taxon>
        <taxon>Oleiphilus</taxon>
    </lineage>
</organism>
<feature type="domain" description="Rubredoxin binding" evidence="10">
    <location>
        <begin position="311"/>
        <end position="379"/>
    </location>
</feature>
<accession>A0A1Y0ID97</accession>
<dbReference type="Gene3D" id="3.30.390.120">
    <property type="match status" value="1"/>
</dbReference>
<protein>
    <submittedName>
        <fullName evidence="11">Rubredoxin reductase</fullName>
    </submittedName>
</protein>
<gene>
    <name evidence="11" type="ORF">OLMES_3725</name>
</gene>
<name>A0A1Y0ID97_9GAMM</name>
<evidence type="ECO:0000256" key="2">
    <source>
        <dbReference type="ARBA" id="ARBA00004496"/>
    </source>
</evidence>
<dbReference type="InterPro" id="IPR050260">
    <property type="entry name" value="FAD-bd_OxRdtase"/>
</dbReference>
<sequence length="388" mass="41195">MKPIVIIGSGHAGLTLAREIRVLDGASPVVLISREDICAYYKPNLSKALTMRKSPEDLVMKSETQLQEQLQITLMSRCTVVAVNAGDQIVSVQDDQGMQQDLSYRALVMATGANPVRVPIQTTGPVPIHTLNNLDDFRAYHRDLQGKKRVLVIGAGFVGAEVASDLISHGIQVDVVDKGLWPLQRVLPETLGSAIQNAMAKTGVTWHMGRVVESIEAGESEYRVKLSDGSIILTEMILSAVGLRANTQLANSAGINVGQGYIVDRVSQTSVKGIYALGDCAQYEGSIVPFIAPATLAAKALAKTLTGSPAALNFPALPVPVKLSACPTVICPSLVGNGVWEVQGAGTDLEAHLLDEHGQIIGFALTGTSVARKNALMQKCQTTLELVA</sequence>
<keyword evidence="6" id="KW-0274">FAD</keyword>
<dbReference type="InterPro" id="IPR041364">
    <property type="entry name" value="Rbx-bd"/>
</dbReference>
<evidence type="ECO:0000256" key="6">
    <source>
        <dbReference type="ARBA" id="ARBA00022827"/>
    </source>
</evidence>
<dbReference type="Gene3D" id="3.50.50.60">
    <property type="entry name" value="FAD/NAD(P)-binding domain"/>
    <property type="match status" value="2"/>
</dbReference>
<keyword evidence="8" id="KW-0520">NAD</keyword>
<evidence type="ECO:0000256" key="3">
    <source>
        <dbReference type="ARBA" id="ARBA00006442"/>
    </source>
</evidence>
<evidence type="ECO:0000256" key="4">
    <source>
        <dbReference type="ARBA" id="ARBA00022490"/>
    </source>
</evidence>
<dbReference type="EMBL" id="CP021425">
    <property type="protein sequence ID" value="ARU57746.1"/>
    <property type="molecule type" value="Genomic_DNA"/>
</dbReference>
<keyword evidence="4" id="KW-0963">Cytoplasm</keyword>
<dbReference type="PANTHER" id="PTHR43429">
    <property type="entry name" value="PYRIDINE NUCLEOTIDE-DISULFIDE OXIDOREDUCTASE DOMAIN-CONTAINING"/>
    <property type="match status" value="1"/>
</dbReference>
<keyword evidence="7" id="KW-0560">Oxidoreductase</keyword>
<proteinExistence type="inferred from homology"/>
<evidence type="ECO:0000259" key="9">
    <source>
        <dbReference type="Pfam" id="PF07992"/>
    </source>
</evidence>
<evidence type="ECO:0000313" key="11">
    <source>
        <dbReference type="EMBL" id="ARU57746.1"/>
    </source>
</evidence>
<dbReference type="PANTHER" id="PTHR43429:SF3">
    <property type="entry name" value="NITRITE REDUCTASE [NAD(P)H]"/>
    <property type="match status" value="1"/>
</dbReference>
<dbReference type="Pfam" id="PF07992">
    <property type="entry name" value="Pyr_redox_2"/>
    <property type="match status" value="1"/>
</dbReference>
<dbReference type="KEGG" id="ome:OLMES_3725"/>
<reference evidence="11 12" key="1">
    <citation type="submission" date="2017-05" db="EMBL/GenBank/DDBJ databases">
        <title>Genomic insights into alkan degradation activity of Oleiphilus messinensis.</title>
        <authorList>
            <person name="Kozyavkin S.A."/>
            <person name="Slesarev A.I."/>
            <person name="Golyshin P.N."/>
            <person name="Korzhenkov A."/>
            <person name="Golyshina O.N."/>
            <person name="Toshchakov S.V."/>
        </authorList>
    </citation>
    <scope>NUCLEOTIDE SEQUENCE [LARGE SCALE GENOMIC DNA]</scope>
    <source>
        <strain evidence="11 12">ME102</strain>
    </source>
</reference>
<dbReference type="Proteomes" id="UP000196027">
    <property type="component" value="Chromosome"/>
</dbReference>
<keyword evidence="12" id="KW-1185">Reference proteome</keyword>
<dbReference type="Pfam" id="PF18113">
    <property type="entry name" value="Rbx_binding"/>
    <property type="match status" value="1"/>
</dbReference>
<comment type="similarity">
    <text evidence="3">Belongs to the FAD-dependent oxidoreductase family.</text>
</comment>
<dbReference type="PRINTS" id="PR00411">
    <property type="entry name" value="PNDRDTASEI"/>
</dbReference>
<dbReference type="PRINTS" id="PR00368">
    <property type="entry name" value="FADPNR"/>
</dbReference>